<dbReference type="GO" id="GO:0061630">
    <property type="term" value="F:ubiquitin protein ligase activity"/>
    <property type="evidence" value="ECO:0007669"/>
    <property type="project" value="UniProtKB-EC"/>
</dbReference>
<dbReference type="InterPro" id="IPR001841">
    <property type="entry name" value="Znf_RING"/>
</dbReference>
<evidence type="ECO:0000256" key="9">
    <source>
        <dbReference type="ARBA" id="ARBA00022833"/>
    </source>
</evidence>
<comment type="pathway">
    <text evidence="3 14">Protein modification; protein ubiquitination.</text>
</comment>
<evidence type="ECO:0000256" key="12">
    <source>
        <dbReference type="ARBA" id="ARBA00023242"/>
    </source>
</evidence>
<dbReference type="EC" id="2.3.2.27" evidence="14"/>
<keyword evidence="11 14" id="KW-0175">Coiled coil</keyword>
<evidence type="ECO:0000256" key="5">
    <source>
        <dbReference type="ARBA" id="ARBA00022679"/>
    </source>
</evidence>
<dbReference type="OMA" id="HEDQFHA"/>
<keyword evidence="5 14" id="KW-0808">Transferase</keyword>
<evidence type="ECO:0000256" key="14">
    <source>
        <dbReference type="RuleBase" id="RU365038"/>
    </source>
</evidence>
<dbReference type="GO" id="GO:0005634">
    <property type="term" value="C:nucleus"/>
    <property type="evidence" value="ECO:0007669"/>
    <property type="project" value="UniProtKB-SubCell"/>
</dbReference>
<feature type="region of interest" description="Disordered" evidence="16">
    <location>
        <begin position="378"/>
        <end position="407"/>
    </location>
</feature>
<dbReference type="CDD" id="cd16499">
    <property type="entry name" value="RING-HC_Bre1-like"/>
    <property type="match status" value="1"/>
</dbReference>
<dbReference type="Gramene" id="CDF40657">
    <property type="protein sequence ID" value="CDF40657"/>
    <property type="gene ID" value="CHC_T00010352001"/>
</dbReference>
<evidence type="ECO:0000256" key="6">
    <source>
        <dbReference type="ARBA" id="ARBA00022723"/>
    </source>
</evidence>
<comment type="catalytic activity">
    <reaction evidence="1 14">
        <text>S-ubiquitinyl-[E2 ubiquitin-conjugating enzyme]-L-cysteine + [acceptor protein]-L-lysine = [E2 ubiquitin-conjugating enzyme]-L-cysteine + N(6)-ubiquitinyl-[acceptor protein]-L-lysine.</text>
        <dbReference type="EC" id="2.3.2.27"/>
    </reaction>
</comment>
<dbReference type="Pfam" id="PF13920">
    <property type="entry name" value="zf-C3HC4_3"/>
    <property type="match status" value="1"/>
</dbReference>
<evidence type="ECO:0000256" key="10">
    <source>
        <dbReference type="ARBA" id="ARBA00022853"/>
    </source>
</evidence>
<evidence type="ECO:0000256" key="8">
    <source>
        <dbReference type="ARBA" id="ARBA00022786"/>
    </source>
</evidence>
<evidence type="ECO:0000256" key="11">
    <source>
        <dbReference type="ARBA" id="ARBA00023054"/>
    </source>
</evidence>
<feature type="compositionally biased region" description="Basic and acidic residues" evidence="16">
    <location>
        <begin position="24"/>
        <end position="33"/>
    </location>
</feature>
<evidence type="ECO:0000256" key="3">
    <source>
        <dbReference type="ARBA" id="ARBA00004906"/>
    </source>
</evidence>
<keyword evidence="6 14" id="KW-0479">Metal-binding</keyword>
<evidence type="ECO:0000256" key="15">
    <source>
        <dbReference type="SAM" id="Coils"/>
    </source>
</evidence>
<dbReference type="UniPathway" id="UPA00143"/>
<feature type="coiled-coil region" evidence="15">
    <location>
        <begin position="634"/>
        <end position="703"/>
    </location>
</feature>
<accession>R7QQ82</accession>
<dbReference type="PANTHER" id="PTHR23163:SF0">
    <property type="entry name" value="E3 UBIQUITIN-PROTEIN LIGASE BRE1"/>
    <property type="match status" value="1"/>
</dbReference>
<evidence type="ECO:0000256" key="16">
    <source>
        <dbReference type="SAM" id="MobiDB-lite"/>
    </source>
</evidence>
<name>R7QQ82_CHOCR</name>
<sequence>MDKKRPADSEPDTPSNLPPTKQLRPADEPEPRSSADASGPPDTPAPPSSSNVPRQPDDNHSEPTEEPDPIVFFQRAQLAAKIEEQNRDLLWLRDKVNELQKLVAVLDAAPRAALYHMHAVREDLTITLARLGLTAELDLSQCPIAATLLDAEVVTNESLAEIPAALRELSAQLILAYEAKSFNTNVEPERKQANEDLHRRLREVSDQLERYAERDKTHLVESTTFRDESDDLRSTLSMQRRKIVALELHIREKQEILTAALSAKKEESRVAEGPYGAVKTENIIKDATDPAGNHATQSANGELKEAEAAARKLSEDRLEELKELNERVKRLAVDNETLKADIAGRENNVLPFKTILGTAMYQIMEATLQELYLKEQTSQAERDQQNEDREAERKAWEEHLEETKTNHEKSMADMRRQMEDLRRIADAAKIDKDKVVMTYEARKMEAGNAASVISAAERRANVSEEMRKKATQTITDMKVDAEKLRTQITDLRNELKERRSSGDTKLVIEGLQRDIEDERAKSTGFIQEVESLTTMFSEVESENERLVKLVIEKDQVLSKVMAERLRGRQLLTTVKEENRALTSGRDIDADKIKALTAAVTAAKKASAEATIAMNKSMEESRTLAATLEKRRRIADEATVSVRAATAEKEELKRTLDTQQARVEQLVAEYHEDQFHAKRLSEKLVEAEKRVQKAEEAHRESMENGRASDVDSIRDEIIRELRKKLNCSIVTNRPKEVVLLRCGHLFSRQCTDNLIATRNRKCPICGKPFGNDDVRSVFF</sequence>
<feature type="compositionally biased region" description="Basic and acidic residues" evidence="16">
    <location>
        <begin position="380"/>
        <end position="407"/>
    </location>
</feature>
<keyword evidence="8 14" id="KW-0833">Ubl conjugation pathway</keyword>
<comment type="similarity">
    <text evidence="4 14">Belongs to the BRE1 family.</text>
</comment>
<dbReference type="InterPro" id="IPR013956">
    <property type="entry name" value="E3_ubiquit_lig_Bre1"/>
</dbReference>
<dbReference type="SUPFAM" id="SSF57850">
    <property type="entry name" value="RING/U-box"/>
    <property type="match status" value="1"/>
</dbReference>
<evidence type="ECO:0000256" key="4">
    <source>
        <dbReference type="ARBA" id="ARBA00005555"/>
    </source>
</evidence>
<organism evidence="18 19">
    <name type="scientific">Chondrus crispus</name>
    <name type="common">Carrageen Irish moss</name>
    <name type="synonym">Polymorpha crispa</name>
    <dbReference type="NCBI Taxonomy" id="2769"/>
    <lineage>
        <taxon>Eukaryota</taxon>
        <taxon>Rhodophyta</taxon>
        <taxon>Florideophyceae</taxon>
        <taxon>Rhodymeniophycidae</taxon>
        <taxon>Gigartinales</taxon>
        <taxon>Gigartinaceae</taxon>
        <taxon>Chondrus</taxon>
    </lineage>
</organism>
<keyword evidence="7 13" id="KW-0863">Zinc-finger</keyword>
<dbReference type="PROSITE" id="PS50089">
    <property type="entry name" value="ZF_RING_2"/>
    <property type="match status" value="1"/>
</dbReference>
<dbReference type="OrthoDB" id="4006at2759"/>
<gene>
    <name evidence="18" type="ORF">CHC_T00010352001</name>
</gene>
<dbReference type="GO" id="GO:0033503">
    <property type="term" value="C:HULC complex"/>
    <property type="evidence" value="ECO:0007669"/>
    <property type="project" value="TreeGrafter"/>
</dbReference>
<dbReference type="InterPro" id="IPR013083">
    <property type="entry name" value="Znf_RING/FYVE/PHD"/>
</dbReference>
<evidence type="ECO:0000259" key="17">
    <source>
        <dbReference type="PROSITE" id="PS50089"/>
    </source>
</evidence>
<feature type="domain" description="RING-type" evidence="17">
    <location>
        <begin position="726"/>
        <end position="764"/>
    </location>
</feature>
<evidence type="ECO:0000256" key="2">
    <source>
        <dbReference type="ARBA" id="ARBA00004123"/>
    </source>
</evidence>
<feature type="coiled-coil region" evidence="15">
    <location>
        <begin position="296"/>
        <end position="341"/>
    </location>
</feature>
<dbReference type="KEGG" id="ccp:CHC_T00010352001"/>
<dbReference type="RefSeq" id="XP_005710951.1">
    <property type="nucleotide sequence ID" value="XM_005710894.1"/>
</dbReference>
<evidence type="ECO:0000256" key="1">
    <source>
        <dbReference type="ARBA" id="ARBA00000900"/>
    </source>
</evidence>
<dbReference type="STRING" id="2769.R7QQ82"/>
<keyword evidence="12 14" id="KW-0539">Nucleus</keyword>
<keyword evidence="9 14" id="KW-0862">Zinc</keyword>
<feature type="coiled-coil region" evidence="15">
    <location>
        <begin position="467"/>
        <end position="501"/>
    </location>
</feature>
<proteinExistence type="inferred from homology"/>
<dbReference type="GeneID" id="17318646"/>
<reference evidence="19" key="1">
    <citation type="journal article" date="2013" name="Proc. Natl. Acad. Sci. U.S.A.">
        <title>Genome structure and metabolic features in the red seaweed Chondrus crispus shed light on evolution of the Archaeplastida.</title>
        <authorList>
            <person name="Collen J."/>
            <person name="Porcel B."/>
            <person name="Carre W."/>
            <person name="Ball S.G."/>
            <person name="Chaparro C."/>
            <person name="Tonon T."/>
            <person name="Barbeyron T."/>
            <person name="Michel G."/>
            <person name="Noel B."/>
            <person name="Valentin K."/>
            <person name="Elias M."/>
            <person name="Artiguenave F."/>
            <person name="Arun A."/>
            <person name="Aury J.M."/>
            <person name="Barbosa-Neto J.F."/>
            <person name="Bothwell J.H."/>
            <person name="Bouget F.Y."/>
            <person name="Brillet L."/>
            <person name="Cabello-Hurtado F."/>
            <person name="Capella-Gutierrez S."/>
            <person name="Charrier B."/>
            <person name="Cladiere L."/>
            <person name="Cock J.M."/>
            <person name="Coelho S.M."/>
            <person name="Colleoni C."/>
            <person name="Czjzek M."/>
            <person name="Da Silva C."/>
            <person name="Delage L."/>
            <person name="Denoeud F."/>
            <person name="Deschamps P."/>
            <person name="Dittami S.M."/>
            <person name="Gabaldon T."/>
            <person name="Gachon C.M."/>
            <person name="Groisillier A."/>
            <person name="Herve C."/>
            <person name="Jabbari K."/>
            <person name="Katinka M."/>
            <person name="Kloareg B."/>
            <person name="Kowalczyk N."/>
            <person name="Labadie K."/>
            <person name="Leblanc C."/>
            <person name="Lopez P.J."/>
            <person name="McLachlan D.H."/>
            <person name="Meslet-Cladiere L."/>
            <person name="Moustafa A."/>
            <person name="Nehr Z."/>
            <person name="Nyvall Collen P."/>
            <person name="Panaud O."/>
            <person name="Partensky F."/>
            <person name="Poulain J."/>
            <person name="Rensing S.A."/>
            <person name="Rousvoal S."/>
            <person name="Samson G."/>
            <person name="Symeonidi A."/>
            <person name="Weissenbach J."/>
            <person name="Zambounis A."/>
            <person name="Wincker P."/>
            <person name="Boyen C."/>
        </authorList>
    </citation>
    <scope>NUCLEOTIDE SEQUENCE [LARGE SCALE GENOMIC DNA]</scope>
    <source>
        <strain evidence="19">cv. Stackhouse</strain>
    </source>
</reference>
<dbReference type="EMBL" id="HG002219">
    <property type="protein sequence ID" value="CDF40657.1"/>
    <property type="molecule type" value="Genomic_DNA"/>
</dbReference>
<keyword evidence="19" id="KW-1185">Reference proteome</keyword>
<feature type="region of interest" description="Disordered" evidence="16">
    <location>
        <begin position="1"/>
        <end position="68"/>
    </location>
</feature>
<dbReference type="PANTHER" id="PTHR23163">
    <property type="entry name" value="RING FINGER PROTEIN-RELATED"/>
    <property type="match status" value="1"/>
</dbReference>
<protein>
    <recommendedName>
        <fullName evidence="14">E3 ubiquitin protein ligase</fullName>
        <ecNumber evidence="14">2.3.2.27</ecNumber>
    </recommendedName>
</protein>
<keyword evidence="10 14" id="KW-0156">Chromatin regulator</keyword>
<evidence type="ECO:0000256" key="7">
    <source>
        <dbReference type="ARBA" id="ARBA00022771"/>
    </source>
</evidence>
<evidence type="ECO:0000256" key="13">
    <source>
        <dbReference type="PROSITE-ProRule" id="PRU00175"/>
    </source>
</evidence>
<dbReference type="GO" id="GO:0006325">
    <property type="term" value="P:chromatin organization"/>
    <property type="evidence" value="ECO:0007669"/>
    <property type="project" value="UniProtKB-KW"/>
</dbReference>
<comment type="subcellular location">
    <subcellularLocation>
        <location evidence="2 14">Nucleus</location>
    </subcellularLocation>
</comment>
<dbReference type="GO" id="GO:0016567">
    <property type="term" value="P:protein ubiquitination"/>
    <property type="evidence" value="ECO:0007669"/>
    <property type="project" value="UniProtKB-UniRule"/>
</dbReference>
<evidence type="ECO:0000313" key="19">
    <source>
        <dbReference type="Proteomes" id="UP000012073"/>
    </source>
</evidence>
<dbReference type="AlphaFoldDB" id="R7QQ82"/>
<dbReference type="Gene3D" id="3.30.40.10">
    <property type="entry name" value="Zinc/RING finger domain, C3HC4 (zinc finger)"/>
    <property type="match status" value="1"/>
</dbReference>
<evidence type="ECO:0000313" key="18">
    <source>
        <dbReference type="EMBL" id="CDF40657.1"/>
    </source>
</evidence>
<dbReference type="Proteomes" id="UP000012073">
    <property type="component" value="Unassembled WGS sequence"/>
</dbReference>
<dbReference type="GO" id="GO:0008270">
    <property type="term" value="F:zinc ion binding"/>
    <property type="evidence" value="ECO:0007669"/>
    <property type="project" value="UniProtKB-KW"/>
</dbReference>